<reference evidence="1" key="1">
    <citation type="submission" date="2018-02" db="EMBL/GenBank/DDBJ databases">
        <title>Rhizophora mucronata_Transcriptome.</title>
        <authorList>
            <person name="Meera S.P."/>
            <person name="Sreeshan A."/>
            <person name="Augustine A."/>
        </authorList>
    </citation>
    <scope>NUCLEOTIDE SEQUENCE</scope>
    <source>
        <tissue evidence="1">Leaf</tissue>
    </source>
</reference>
<proteinExistence type="predicted"/>
<protein>
    <submittedName>
        <fullName evidence="1">Uncharacterized protein</fullName>
    </submittedName>
</protein>
<dbReference type="AlphaFoldDB" id="A0A2P2PPF4"/>
<accession>A0A2P2PPF4</accession>
<sequence>MHERPDFKASLYIQKVNTPM</sequence>
<evidence type="ECO:0000313" key="1">
    <source>
        <dbReference type="EMBL" id="MBX56628.1"/>
    </source>
</evidence>
<dbReference type="EMBL" id="GGEC01076144">
    <property type="protein sequence ID" value="MBX56628.1"/>
    <property type="molecule type" value="Transcribed_RNA"/>
</dbReference>
<name>A0A2P2PPF4_RHIMU</name>
<organism evidence="1">
    <name type="scientific">Rhizophora mucronata</name>
    <name type="common">Asiatic mangrove</name>
    <dbReference type="NCBI Taxonomy" id="61149"/>
    <lineage>
        <taxon>Eukaryota</taxon>
        <taxon>Viridiplantae</taxon>
        <taxon>Streptophyta</taxon>
        <taxon>Embryophyta</taxon>
        <taxon>Tracheophyta</taxon>
        <taxon>Spermatophyta</taxon>
        <taxon>Magnoliopsida</taxon>
        <taxon>eudicotyledons</taxon>
        <taxon>Gunneridae</taxon>
        <taxon>Pentapetalae</taxon>
        <taxon>rosids</taxon>
        <taxon>fabids</taxon>
        <taxon>Malpighiales</taxon>
        <taxon>Rhizophoraceae</taxon>
        <taxon>Rhizophora</taxon>
    </lineage>
</organism>